<dbReference type="GO" id="GO:0005737">
    <property type="term" value="C:cytoplasm"/>
    <property type="evidence" value="ECO:0007669"/>
    <property type="project" value="TreeGrafter"/>
</dbReference>
<dbReference type="Proteomes" id="UP001107558">
    <property type="component" value="Chromosome 3"/>
</dbReference>
<dbReference type="EMBL" id="JADBJN010000003">
    <property type="protein sequence ID" value="KAG5671265.1"/>
    <property type="molecule type" value="Genomic_DNA"/>
</dbReference>
<evidence type="ECO:0000313" key="9">
    <source>
        <dbReference type="Proteomes" id="UP001107558"/>
    </source>
</evidence>
<keyword evidence="9" id="KW-1185">Reference proteome</keyword>
<proteinExistence type="inferred from homology"/>
<evidence type="ECO:0000256" key="1">
    <source>
        <dbReference type="ARBA" id="ARBA00004123"/>
    </source>
</evidence>
<dbReference type="GO" id="GO:0005634">
    <property type="term" value="C:nucleus"/>
    <property type="evidence" value="ECO:0007669"/>
    <property type="project" value="UniProtKB-SubCell"/>
</dbReference>
<dbReference type="InterPro" id="IPR001806">
    <property type="entry name" value="Small_GTPase"/>
</dbReference>
<name>A0A9J6BN16_POLVA</name>
<keyword evidence="7" id="KW-0539">Nucleus</keyword>
<dbReference type="PROSITE" id="PS51418">
    <property type="entry name" value="RAN"/>
    <property type="match status" value="1"/>
</dbReference>
<comment type="similarity">
    <text evidence="2">Belongs to the small GTPase superfamily. Ran family.</text>
</comment>
<dbReference type="Pfam" id="PF00071">
    <property type="entry name" value="Ras"/>
    <property type="match status" value="1"/>
</dbReference>
<dbReference type="SMART" id="SM00175">
    <property type="entry name" value="RAB"/>
    <property type="match status" value="1"/>
</dbReference>
<dbReference type="InterPro" id="IPR002041">
    <property type="entry name" value="Ran_GTPase"/>
</dbReference>
<reference evidence="8" key="1">
    <citation type="submission" date="2021-03" db="EMBL/GenBank/DDBJ databases">
        <title>Chromosome level genome of the anhydrobiotic midge Polypedilum vanderplanki.</title>
        <authorList>
            <person name="Yoshida Y."/>
            <person name="Kikawada T."/>
            <person name="Gusev O."/>
        </authorList>
    </citation>
    <scope>NUCLEOTIDE SEQUENCE</scope>
    <source>
        <strain evidence="8">NIAS01</strain>
        <tissue evidence="8">Whole body or cell culture</tissue>
    </source>
</reference>
<dbReference type="SUPFAM" id="SSF52540">
    <property type="entry name" value="P-loop containing nucleoside triphosphate hydrolases"/>
    <property type="match status" value="1"/>
</dbReference>
<dbReference type="SMART" id="SM00174">
    <property type="entry name" value="RHO"/>
    <property type="match status" value="1"/>
</dbReference>
<evidence type="ECO:0000256" key="2">
    <source>
        <dbReference type="ARBA" id="ARBA00008028"/>
    </source>
</evidence>
<organism evidence="8 9">
    <name type="scientific">Polypedilum vanderplanki</name>
    <name type="common">Sleeping chironomid midge</name>
    <dbReference type="NCBI Taxonomy" id="319348"/>
    <lineage>
        <taxon>Eukaryota</taxon>
        <taxon>Metazoa</taxon>
        <taxon>Ecdysozoa</taxon>
        <taxon>Arthropoda</taxon>
        <taxon>Hexapoda</taxon>
        <taxon>Insecta</taxon>
        <taxon>Pterygota</taxon>
        <taxon>Neoptera</taxon>
        <taxon>Endopterygota</taxon>
        <taxon>Diptera</taxon>
        <taxon>Nematocera</taxon>
        <taxon>Chironomoidea</taxon>
        <taxon>Chironomidae</taxon>
        <taxon>Chironominae</taxon>
        <taxon>Polypedilum</taxon>
        <taxon>Polypedilum</taxon>
    </lineage>
</organism>
<dbReference type="PANTHER" id="PTHR24071:SF0">
    <property type="entry name" value="GTP-BINDING NUCLEAR PROTEIN RAN"/>
    <property type="match status" value="1"/>
</dbReference>
<evidence type="ECO:0000256" key="7">
    <source>
        <dbReference type="ARBA" id="ARBA00023242"/>
    </source>
</evidence>
<protein>
    <recommendedName>
        <fullName evidence="10">GTP-binding nuclear protein</fullName>
    </recommendedName>
</protein>
<dbReference type="GO" id="GO:0005525">
    <property type="term" value="F:GTP binding"/>
    <property type="evidence" value="ECO:0007669"/>
    <property type="project" value="UniProtKB-KW"/>
</dbReference>
<dbReference type="PRINTS" id="PR00449">
    <property type="entry name" value="RASTRNSFRMNG"/>
</dbReference>
<dbReference type="InterPro" id="IPR005225">
    <property type="entry name" value="Small_GTP-bd"/>
</dbReference>
<dbReference type="SMART" id="SM00173">
    <property type="entry name" value="RAS"/>
    <property type="match status" value="1"/>
</dbReference>
<keyword evidence="4" id="KW-0547">Nucleotide-binding</keyword>
<dbReference type="Gene3D" id="3.40.50.300">
    <property type="entry name" value="P-loop containing nucleotide triphosphate hydrolases"/>
    <property type="match status" value="1"/>
</dbReference>
<evidence type="ECO:0008006" key="10">
    <source>
        <dbReference type="Google" id="ProtNLM"/>
    </source>
</evidence>
<accession>A0A9J6BN16</accession>
<dbReference type="InterPro" id="IPR027417">
    <property type="entry name" value="P-loop_NTPase"/>
</dbReference>
<evidence type="ECO:0000256" key="3">
    <source>
        <dbReference type="ARBA" id="ARBA00022448"/>
    </source>
</evidence>
<evidence type="ECO:0000313" key="8">
    <source>
        <dbReference type="EMBL" id="KAG5671265.1"/>
    </source>
</evidence>
<comment type="caution">
    <text evidence="8">The sequence shown here is derived from an EMBL/GenBank/DDBJ whole genome shotgun (WGS) entry which is preliminary data.</text>
</comment>
<keyword evidence="5" id="KW-0653">Protein transport</keyword>
<sequence length="200" mass="23280">MSIKLPNFKCIIIGDPRTGKTSLLRNLSSKVTEEFNQHLAIHPIIFTTNFGTITFEIRDTMEQEFKGTLRDSYFHNADCAIILFDVTSMASYENVFHWHRRILTVCGKIPIVLCGNKIDIGQRRVTDDRVKFDYGHKLKFFEISIRDEESICAPFLFLAQQLTKKLNFKEDLTEIKRIGSETDVDLKMLHKMLDEKVKEM</sequence>
<dbReference type="NCBIfam" id="TIGR00231">
    <property type="entry name" value="small_GTP"/>
    <property type="match status" value="1"/>
</dbReference>
<dbReference type="GO" id="GO:0003924">
    <property type="term" value="F:GTPase activity"/>
    <property type="evidence" value="ECO:0007669"/>
    <property type="project" value="InterPro"/>
</dbReference>
<evidence type="ECO:0000256" key="6">
    <source>
        <dbReference type="ARBA" id="ARBA00023134"/>
    </source>
</evidence>
<gene>
    <name evidence="8" type="ORF">PVAND_001471</name>
</gene>
<dbReference type="GO" id="GO:0000054">
    <property type="term" value="P:ribosomal subunit export from nucleus"/>
    <property type="evidence" value="ECO:0007669"/>
    <property type="project" value="TreeGrafter"/>
</dbReference>
<dbReference type="PANTHER" id="PTHR24071">
    <property type="entry name" value="RAN GTPASE"/>
    <property type="match status" value="1"/>
</dbReference>
<keyword evidence="6" id="KW-0342">GTP-binding</keyword>
<evidence type="ECO:0000256" key="4">
    <source>
        <dbReference type="ARBA" id="ARBA00022741"/>
    </source>
</evidence>
<evidence type="ECO:0000256" key="5">
    <source>
        <dbReference type="ARBA" id="ARBA00022927"/>
    </source>
</evidence>
<keyword evidence="3" id="KW-0813">Transport</keyword>
<comment type="subcellular location">
    <subcellularLocation>
        <location evidence="1">Nucleus</location>
    </subcellularLocation>
</comment>
<dbReference type="SMART" id="SM00176">
    <property type="entry name" value="RAN"/>
    <property type="match status" value="1"/>
</dbReference>
<dbReference type="AlphaFoldDB" id="A0A9J6BN16"/>
<dbReference type="GO" id="GO:0006606">
    <property type="term" value="P:protein import into nucleus"/>
    <property type="evidence" value="ECO:0007669"/>
    <property type="project" value="TreeGrafter"/>
</dbReference>
<dbReference type="OrthoDB" id="48625at2759"/>
<dbReference type="PROSITE" id="PS51419">
    <property type="entry name" value="RAB"/>
    <property type="match status" value="1"/>
</dbReference>